<evidence type="ECO:0000256" key="1">
    <source>
        <dbReference type="SAM" id="MobiDB-lite"/>
    </source>
</evidence>
<name>A0A0D6ENH2_SPOSA</name>
<dbReference type="EMBL" id="CENE01000015">
    <property type="protein sequence ID" value="CEQ41592.1"/>
    <property type="molecule type" value="Genomic_DNA"/>
</dbReference>
<keyword evidence="3" id="KW-1185">Reference proteome</keyword>
<organism evidence="2 3">
    <name type="scientific">Sporidiobolus salmonicolor</name>
    <name type="common">Yeast-like fungus</name>
    <name type="synonym">Sporobolomyces salmonicolor</name>
    <dbReference type="NCBI Taxonomy" id="5005"/>
    <lineage>
        <taxon>Eukaryota</taxon>
        <taxon>Fungi</taxon>
        <taxon>Dikarya</taxon>
        <taxon>Basidiomycota</taxon>
        <taxon>Pucciniomycotina</taxon>
        <taxon>Microbotryomycetes</taxon>
        <taxon>Sporidiobolales</taxon>
        <taxon>Sporidiobolaceae</taxon>
        <taxon>Sporobolomyces</taxon>
    </lineage>
</organism>
<dbReference type="Proteomes" id="UP000243876">
    <property type="component" value="Unassembled WGS sequence"/>
</dbReference>
<sequence>MLAVVAVQRLWFDRLSKLFDFCLWAPPTPGQTIGDSEQVEVAWCTASGHGARVIPQGAIHSAHFLKTPHYIQVTGTGDFTSINIARGDEGGELDPHGATGNGNPIGGLVFSNGQQIHEWTSFISDSEFCFRVCPDADDAWDLQGCQWNEPGNYGDGYDSCDGDSTDLPPGIYSVDGALSTYQQSQGAAPTAHAAGASSNCQAVATVGGGVAAPIPTTTSAAASSSAVPSSSYSTSAAWSSSVSSSVVSSTVSSTSTWTTSVVSSSSSSSVISSSSSTSETSSTTAAPSSSVVTSTSTLSTPVTTSPPTAHAAAASPSTTTTTSGGDKVVGSTIGAALAALVAFLA</sequence>
<proteinExistence type="predicted"/>
<reference evidence="3" key="1">
    <citation type="submission" date="2015-02" db="EMBL/GenBank/DDBJ databases">
        <authorList>
            <person name="Gon?alves P."/>
        </authorList>
    </citation>
    <scope>NUCLEOTIDE SEQUENCE [LARGE SCALE GENOMIC DNA]</scope>
</reference>
<protein>
    <submittedName>
        <fullName evidence="2">SPOSA6832_03313-mRNA-1:cds</fullName>
    </submittedName>
</protein>
<evidence type="ECO:0000313" key="2">
    <source>
        <dbReference type="EMBL" id="CEQ41592.1"/>
    </source>
</evidence>
<feature type="region of interest" description="Disordered" evidence="1">
    <location>
        <begin position="266"/>
        <end position="326"/>
    </location>
</feature>
<gene>
    <name evidence="2" type="primary">SPOSA6832_03313</name>
</gene>
<feature type="compositionally biased region" description="Low complexity" evidence="1">
    <location>
        <begin position="266"/>
        <end position="323"/>
    </location>
</feature>
<accession>A0A0D6ENH2</accession>
<dbReference type="OrthoDB" id="2564904at2759"/>
<evidence type="ECO:0000313" key="3">
    <source>
        <dbReference type="Proteomes" id="UP000243876"/>
    </source>
</evidence>
<dbReference type="AlphaFoldDB" id="A0A0D6ENH2"/>